<accession>A0A0A1MRJ0</accession>
<feature type="transmembrane region" description="Helical" evidence="1">
    <location>
        <begin position="78"/>
        <end position="99"/>
    </location>
</feature>
<gene>
    <name evidence="2" type="ORF">BN997_02086</name>
</gene>
<evidence type="ECO:0000256" key="1">
    <source>
        <dbReference type="SAM" id="Phobius"/>
    </source>
</evidence>
<keyword evidence="1" id="KW-1133">Transmembrane helix</keyword>
<evidence type="ECO:0008006" key="4">
    <source>
        <dbReference type="Google" id="ProtNLM"/>
    </source>
</evidence>
<dbReference type="PANTHER" id="PTHR41309">
    <property type="entry name" value="MEMBRANE PROTEIN-RELATED"/>
    <property type="match status" value="1"/>
</dbReference>
<protein>
    <recommendedName>
        <fullName evidence="4">ABC-2 family transporter protein</fullName>
    </recommendedName>
</protein>
<feature type="transmembrane region" description="Helical" evidence="1">
    <location>
        <begin position="105"/>
        <end position="127"/>
    </location>
</feature>
<keyword evidence="1" id="KW-0472">Membrane</keyword>
<feature type="transmembrane region" description="Helical" evidence="1">
    <location>
        <begin position="134"/>
        <end position="153"/>
    </location>
</feature>
<dbReference type="InterPro" id="IPR025699">
    <property type="entry name" value="ABC2_memb-like"/>
</dbReference>
<dbReference type="Pfam" id="PF13346">
    <property type="entry name" value="ABC2_membrane_5"/>
    <property type="match status" value="1"/>
</dbReference>
<feature type="transmembrane region" description="Helical" evidence="1">
    <location>
        <begin position="173"/>
        <end position="193"/>
    </location>
</feature>
<dbReference type="EMBL" id="CDGG01000001">
    <property type="protein sequence ID" value="CEI82227.1"/>
    <property type="molecule type" value="Genomic_DNA"/>
</dbReference>
<dbReference type="OrthoDB" id="1913432at2"/>
<evidence type="ECO:0000313" key="3">
    <source>
        <dbReference type="Proteomes" id="UP000040453"/>
    </source>
</evidence>
<reference evidence="2 3" key="1">
    <citation type="submission" date="2014-11" db="EMBL/GenBank/DDBJ databases">
        <authorList>
            <person name="Urmite Genomes Urmite Genomes"/>
        </authorList>
    </citation>
    <scope>NUCLEOTIDE SEQUENCE [LARGE SCALE GENOMIC DNA]</scope>
    <source>
        <strain evidence="2 3">Oc5</strain>
    </source>
</reference>
<dbReference type="STRING" id="545501.BN997_02086"/>
<feature type="transmembrane region" description="Helical" evidence="1">
    <location>
        <begin position="16"/>
        <end position="46"/>
    </location>
</feature>
<dbReference type="RefSeq" id="WP_042531896.1">
    <property type="nucleotide sequence ID" value="NZ_CDGG01000001.1"/>
</dbReference>
<name>A0A0A1MRJ0_9BACI</name>
<sequence length="203" mass="22804">MTNLIRRDLIIQKSQLYLFIPCILFFIFAGTHLPAFFIFVFAGFFIPINAYSYDEKAETNILLNSLPYTRTQIIASRYIGAIFYMAVSIGIAIVLFSLFNRAFTWADIGIGIGITLTLFAIAFPLFYLLKPGHIGTAIVIGFVLVVVLSQVTMTFLEEHLTSIVQFLSSASTPALYISSAGIIIMLYTASWLFSQMIYQRKAF</sequence>
<proteinExistence type="predicted"/>
<keyword evidence="1" id="KW-0812">Transmembrane</keyword>
<organism evidence="2 3">
    <name type="scientific">Oceanobacillus oncorhynchi</name>
    <dbReference type="NCBI Taxonomy" id="545501"/>
    <lineage>
        <taxon>Bacteria</taxon>
        <taxon>Bacillati</taxon>
        <taxon>Bacillota</taxon>
        <taxon>Bacilli</taxon>
        <taxon>Bacillales</taxon>
        <taxon>Bacillaceae</taxon>
        <taxon>Oceanobacillus</taxon>
    </lineage>
</organism>
<keyword evidence="3" id="KW-1185">Reference proteome</keyword>
<dbReference type="Proteomes" id="UP000040453">
    <property type="component" value="Unassembled WGS sequence"/>
</dbReference>
<dbReference type="AlphaFoldDB" id="A0A0A1MRJ0"/>
<dbReference type="PANTHER" id="PTHR41309:SF2">
    <property type="entry name" value="MEMBRANE PROTEIN"/>
    <property type="match status" value="1"/>
</dbReference>
<evidence type="ECO:0000313" key="2">
    <source>
        <dbReference type="EMBL" id="CEI82227.1"/>
    </source>
</evidence>